<dbReference type="EMBL" id="JBEDUW010000002">
    <property type="protein sequence ID" value="KAK9941872.1"/>
    <property type="molecule type" value="Genomic_DNA"/>
</dbReference>
<gene>
    <name evidence="2" type="ORF">M0R45_007565</name>
</gene>
<organism evidence="2 3">
    <name type="scientific">Rubus argutus</name>
    <name type="common">Southern blackberry</name>
    <dbReference type="NCBI Taxonomy" id="59490"/>
    <lineage>
        <taxon>Eukaryota</taxon>
        <taxon>Viridiplantae</taxon>
        <taxon>Streptophyta</taxon>
        <taxon>Embryophyta</taxon>
        <taxon>Tracheophyta</taxon>
        <taxon>Spermatophyta</taxon>
        <taxon>Magnoliopsida</taxon>
        <taxon>eudicotyledons</taxon>
        <taxon>Gunneridae</taxon>
        <taxon>Pentapetalae</taxon>
        <taxon>rosids</taxon>
        <taxon>fabids</taxon>
        <taxon>Rosales</taxon>
        <taxon>Rosaceae</taxon>
        <taxon>Rosoideae</taxon>
        <taxon>Rosoideae incertae sedis</taxon>
        <taxon>Rubus</taxon>
    </lineage>
</organism>
<dbReference type="AlphaFoldDB" id="A0AAW1XZ49"/>
<feature type="region of interest" description="Disordered" evidence="1">
    <location>
        <begin position="82"/>
        <end position="107"/>
    </location>
</feature>
<evidence type="ECO:0000313" key="2">
    <source>
        <dbReference type="EMBL" id="KAK9941872.1"/>
    </source>
</evidence>
<accession>A0AAW1XZ49</accession>
<evidence type="ECO:0000313" key="3">
    <source>
        <dbReference type="Proteomes" id="UP001457282"/>
    </source>
</evidence>
<reference evidence="2 3" key="1">
    <citation type="journal article" date="2023" name="G3 (Bethesda)">
        <title>A chromosome-length genome assembly and annotation of blackberry (Rubus argutus, cv. 'Hillquist').</title>
        <authorList>
            <person name="Bruna T."/>
            <person name="Aryal R."/>
            <person name="Dudchenko O."/>
            <person name="Sargent D.J."/>
            <person name="Mead D."/>
            <person name="Buti M."/>
            <person name="Cavallini A."/>
            <person name="Hytonen T."/>
            <person name="Andres J."/>
            <person name="Pham M."/>
            <person name="Weisz D."/>
            <person name="Mascagni F."/>
            <person name="Usai G."/>
            <person name="Natali L."/>
            <person name="Bassil N."/>
            <person name="Fernandez G.E."/>
            <person name="Lomsadze A."/>
            <person name="Armour M."/>
            <person name="Olukolu B."/>
            <person name="Poorten T."/>
            <person name="Britton C."/>
            <person name="Davik J."/>
            <person name="Ashrafi H."/>
            <person name="Aiden E.L."/>
            <person name="Borodovsky M."/>
            <person name="Worthington M."/>
        </authorList>
    </citation>
    <scope>NUCLEOTIDE SEQUENCE [LARGE SCALE GENOMIC DNA]</scope>
    <source>
        <strain evidence="2">PI 553951</strain>
    </source>
</reference>
<proteinExistence type="predicted"/>
<keyword evidence="3" id="KW-1185">Reference proteome</keyword>
<feature type="compositionally biased region" description="Basic and acidic residues" evidence="1">
    <location>
        <begin position="82"/>
        <end position="97"/>
    </location>
</feature>
<protein>
    <submittedName>
        <fullName evidence="2">Uncharacterized protein</fullName>
    </submittedName>
</protein>
<dbReference type="Proteomes" id="UP001457282">
    <property type="component" value="Unassembled WGS sequence"/>
</dbReference>
<evidence type="ECO:0000256" key="1">
    <source>
        <dbReference type="SAM" id="MobiDB-lite"/>
    </source>
</evidence>
<comment type="caution">
    <text evidence="2">The sequence shown here is derived from an EMBL/GenBank/DDBJ whole genome shotgun (WGS) entry which is preliminary data.</text>
</comment>
<name>A0AAW1XZ49_RUBAR</name>
<sequence>MRWSRDGRHGLDWLCKGDTPALKKRKKVKQQLNLDCPKGITLDELEVQVQTHEVADELAARAFHLDDLRVDLHLHPVEDVHGREKKMDHVPRPLKDSGDDETETETEVRARRFDHNSRLRCDGCDLMVVMGALSDADNGRRGLRQL</sequence>